<reference evidence="2" key="1">
    <citation type="journal article" date="2020" name="Stud. Mycol.">
        <title>101 Dothideomycetes genomes: a test case for predicting lifestyles and emergence of pathogens.</title>
        <authorList>
            <person name="Haridas S."/>
            <person name="Albert R."/>
            <person name="Binder M."/>
            <person name="Bloem J."/>
            <person name="Labutti K."/>
            <person name="Salamov A."/>
            <person name="Andreopoulos B."/>
            <person name="Baker S."/>
            <person name="Barry K."/>
            <person name="Bills G."/>
            <person name="Bluhm B."/>
            <person name="Cannon C."/>
            <person name="Castanera R."/>
            <person name="Culley D."/>
            <person name="Daum C."/>
            <person name="Ezra D."/>
            <person name="Gonzalez J."/>
            <person name="Henrissat B."/>
            <person name="Kuo A."/>
            <person name="Liang C."/>
            <person name="Lipzen A."/>
            <person name="Lutzoni F."/>
            <person name="Magnuson J."/>
            <person name="Mondo S."/>
            <person name="Nolan M."/>
            <person name="Ohm R."/>
            <person name="Pangilinan J."/>
            <person name="Park H.-J."/>
            <person name="Ramirez L."/>
            <person name="Alfaro M."/>
            <person name="Sun H."/>
            <person name="Tritt A."/>
            <person name="Yoshinaga Y."/>
            <person name="Zwiers L.-H."/>
            <person name="Turgeon B."/>
            <person name="Goodwin S."/>
            <person name="Spatafora J."/>
            <person name="Crous P."/>
            <person name="Grigoriev I."/>
        </authorList>
    </citation>
    <scope>NUCLEOTIDE SEQUENCE</scope>
    <source>
        <strain evidence="2">CBS 675.92</strain>
    </source>
</reference>
<keyword evidence="1" id="KW-1133">Transmembrane helix</keyword>
<evidence type="ECO:0000313" key="2">
    <source>
        <dbReference type="EMBL" id="KAF1959191.1"/>
    </source>
</evidence>
<dbReference type="EMBL" id="ML976985">
    <property type="protein sequence ID" value="KAF1959191.1"/>
    <property type="molecule type" value="Genomic_DNA"/>
</dbReference>
<organism evidence="2 3">
    <name type="scientific">Byssothecium circinans</name>
    <dbReference type="NCBI Taxonomy" id="147558"/>
    <lineage>
        <taxon>Eukaryota</taxon>
        <taxon>Fungi</taxon>
        <taxon>Dikarya</taxon>
        <taxon>Ascomycota</taxon>
        <taxon>Pezizomycotina</taxon>
        <taxon>Dothideomycetes</taxon>
        <taxon>Pleosporomycetidae</taxon>
        <taxon>Pleosporales</taxon>
        <taxon>Massarineae</taxon>
        <taxon>Massarinaceae</taxon>
        <taxon>Byssothecium</taxon>
    </lineage>
</organism>
<evidence type="ECO:0000256" key="1">
    <source>
        <dbReference type="SAM" id="Phobius"/>
    </source>
</evidence>
<protein>
    <submittedName>
        <fullName evidence="2">Uncharacterized protein</fullName>
    </submittedName>
</protein>
<keyword evidence="1" id="KW-0812">Transmembrane</keyword>
<evidence type="ECO:0000313" key="3">
    <source>
        <dbReference type="Proteomes" id="UP000800035"/>
    </source>
</evidence>
<gene>
    <name evidence="2" type="ORF">CC80DRAFT_502251</name>
</gene>
<dbReference type="Proteomes" id="UP000800035">
    <property type="component" value="Unassembled WGS sequence"/>
</dbReference>
<sequence length="225" mass="25154">MCLVSLSNKEPATTSRACHINLACTLSIDSRYFKYISDPISSHKITVEKKERPRLPLPFYHPSVPAPKRTLSQTTEPRYDSRQQMKHLWNHIGSVAPLYCAKGRLNGGAKKHFARVTEEHATLQTPRTAAKRPPRPPHYNPLQHPHLAQQAWKLAMALEFLAPITTPDALRSVQADPSPLITTILVLIGLGLEGGLIAWIHFATKDPNKKPEPKKKGGLLGFFKK</sequence>
<accession>A0A6A5U2Q1</accession>
<feature type="transmembrane region" description="Helical" evidence="1">
    <location>
        <begin position="180"/>
        <end position="200"/>
    </location>
</feature>
<dbReference type="AlphaFoldDB" id="A0A6A5U2Q1"/>
<name>A0A6A5U2Q1_9PLEO</name>
<proteinExistence type="predicted"/>
<keyword evidence="3" id="KW-1185">Reference proteome</keyword>
<dbReference type="OrthoDB" id="3943049at2759"/>
<keyword evidence="1" id="KW-0472">Membrane</keyword>